<evidence type="ECO:0000313" key="2">
    <source>
        <dbReference type="Proteomes" id="UP000182835"/>
    </source>
</evidence>
<dbReference type="OrthoDB" id="2183061at2"/>
<organism evidence="1 2">
    <name type="scientific">Enterococcus canintestini</name>
    <dbReference type="NCBI Taxonomy" id="317010"/>
    <lineage>
        <taxon>Bacteria</taxon>
        <taxon>Bacillati</taxon>
        <taxon>Bacillota</taxon>
        <taxon>Bacilli</taxon>
        <taxon>Lactobacillales</taxon>
        <taxon>Enterococcaceae</taxon>
        <taxon>Enterococcus</taxon>
    </lineage>
</organism>
<comment type="caution">
    <text evidence="1">The sequence shown here is derived from an EMBL/GenBank/DDBJ whole genome shotgun (WGS) entry which is preliminary data.</text>
</comment>
<protein>
    <submittedName>
        <fullName evidence="1">Uncharacterized protein</fullName>
    </submittedName>
</protein>
<dbReference type="Proteomes" id="UP000182835">
    <property type="component" value="Unassembled WGS sequence"/>
</dbReference>
<proteinExistence type="predicted"/>
<evidence type="ECO:0000313" key="1">
    <source>
        <dbReference type="EMBL" id="OJG15342.1"/>
    </source>
</evidence>
<name>A0A1L8R6G2_9ENTE</name>
<gene>
    <name evidence="1" type="ORF">RU96_GL002393</name>
</gene>
<sequence>MEKISLEPFDRILSDYEQKAELAVSVGACSTLAARCQRFGVEGYRLGDFRGAGYLNRYVYYSVTQAPMLIYRRNYLIPLVFRQNPESYELFAEEFRLEGFFILLDWYLKNEPQKVILRDRKNQEKSHKYQEYTVIDSAFLVFRLSEIIDAAGLPVSQCQNLNDFKTWNKKHHLIDNGLVGRHAKLFDEEDKKQLSELKMILNIIQLKYPQMPLFI</sequence>
<dbReference type="AlphaFoldDB" id="A0A1L8R6G2"/>
<dbReference type="RefSeq" id="WP_071864725.1">
    <property type="nucleotide sequence ID" value="NZ_JBHLVQ010000012.1"/>
</dbReference>
<dbReference type="EMBL" id="JXKG01000008">
    <property type="protein sequence ID" value="OJG15342.1"/>
    <property type="molecule type" value="Genomic_DNA"/>
</dbReference>
<accession>A0A1L8R6G2</accession>
<reference evidence="1 2" key="1">
    <citation type="submission" date="2014-12" db="EMBL/GenBank/DDBJ databases">
        <title>Draft genome sequences of 29 type strains of Enterococci.</title>
        <authorList>
            <person name="Zhong Z."/>
            <person name="Sun Z."/>
            <person name="Liu W."/>
            <person name="Zhang W."/>
            <person name="Zhang H."/>
        </authorList>
    </citation>
    <scope>NUCLEOTIDE SEQUENCE [LARGE SCALE GENOMIC DNA]</scope>
    <source>
        <strain evidence="1 2">DSM 21207</strain>
    </source>
</reference>